<dbReference type="InParanoid" id="A0A3Q1ECT0"/>
<organism evidence="1 2">
    <name type="scientific">Acanthochromis polyacanthus</name>
    <name type="common">spiny chromis</name>
    <dbReference type="NCBI Taxonomy" id="80966"/>
    <lineage>
        <taxon>Eukaryota</taxon>
        <taxon>Metazoa</taxon>
        <taxon>Chordata</taxon>
        <taxon>Craniata</taxon>
        <taxon>Vertebrata</taxon>
        <taxon>Euteleostomi</taxon>
        <taxon>Actinopterygii</taxon>
        <taxon>Neopterygii</taxon>
        <taxon>Teleostei</taxon>
        <taxon>Neoteleostei</taxon>
        <taxon>Acanthomorphata</taxon>
        <taxon>Ovalentaria</taxon>
        <taxon>Pomacentridae</taxon>
        <taxon>Acanthochromis</taxon>
    </lineage>
</organism>
<sequence>MIVRHCSVNTINCDFLFSGAALNGHRNVQKVRYRLAAKKLSRSQKFLKSSNCDVKKNRKLDLFLSVSLKRINSAVECHHKVAL</sequence>
<keyword evidence="2" id="KW-1185">Reference proteome</keyword>
<dbReference type="Proteomes" id="UP000257200">
    <property type="component" value="Unplaced"/>
</dbReference>
<evidence type="ECO:0000313" key="1">
    <source>
        <dbReference type="Ensembl" id="ENSAPOP00000001941.1"/>
    </source>
</evidence>
<reference evidence="1" key="1">
    <citation type="submission" date="2025-08" db="UniProtKB">
        <authorList>
            <consortium name="Ensembl"/>
        </authorList>
    </citation>
    <scope>IDENTIFICATION</scope>
</reference>
<reference evidence="1" key="2">
    <citation type="submission" date="2025-09" db="UniProtKB">
        <authorList>
            <consortium name="Ensembl"/>
        </authorList>
    </citation>
    <scope>IDENTIFICATION</scope>
</reference>
<proteinExistence type="predicted"/>
<evidence type="ECO:0000313" key="2">
    <source>
        <dbReference type="Proteomes" id="UP000257200"/>
    </source>
</evidence>
<dbReference type="Ensembl" id="ENSAPOT00000014293.1">
    <property type="protein sequence ID" value="ENSAPOP00000001941.1"/>
    <property type="gene ID" value="ENSAPOG00000003297.1"/>
</dbReference>
<accession>A0A3Q1ECT0</accession>
<protein>
    <submittedName>
        <fullName evidence="1">Uncharacterized protein</fullName>
    </submittedName>
</protein>
<name>A0A3Q1ECT0_9TELE</name>
<dbReference type="AlphaFoldDB" id="A0A3Q1ECT0"/>